<name>A0ABX5RP56_9BURK</name>
<dbReference type="GO" id="GO:0016746">
    <property type="term" value="F:acyltransferase activity"/>
    <property type="evidence" value="ECO:0007669"/>
    <property type="project" value="UniProtKB-KW"/>
</dbReference>
<accession>A0ABX5RP56</accession>
<evidence type="ECO:0000256" key="3">
    <source>
        <dbReference type="ARBA" id="ARBA00023315"/>
    </source>
</evidence>
<sequence>MAACPARSTCCASTPPGRRSWSGSPAGGAGAGAAVIEGLGRAWRVGATGLSFALFGVGGLLLRLVVFPLLYLLVWRRERRVTAARAIIRLAFRAYVDVMRALGVLRYEVRGLEKLERRGLLILANHPTLIDTVFLMAFVRNADCIVKGALWNNPFTRGPVRAAGYISNDGGQSGGTSGGDGDGLVKACIASLERGNNLIVFPEGTRTPANGVISMKRGAANVAVRGARAITPVVIRCDPPTLGKGEKWWRVPPRRVRFSLEVQDDVAVEPFIHDSSDVMAARRLTEFLQNYFTGKYQGHA</sequence>
<evidence type="ECO:0000256" key="4">
    <source>
        <dbReference type="SAM" id="Phobius"/>
    </source>
</evidence>
<keyword evidence="3 6" id="KW-0012">Acyltransferase</keyword>
<keyword evidence="4" id="KW-0472">Membrane</keyword>
<dbReference type="SUPFAM" id="SSF69593">
    <property type="entry name" value="Glycerol-3-phosphate (1)-acyltransferase"/>
    <property type="match status" value="1"/>
</dbReference>
<keyword evidence="7" id="KW-1185">Reference proteome</keyword>
<keyword evidence="4" id="KW-1133">Transmembrane helix</keyword>
<dbReference type="Proteomes" id="UP000292307">
    <property type="component" value="Chromosome"/>
</dbReference>
<evidence type="ECO:0000256" key="2">
    <source>
        <dbReference type="ARBA" id="ARBA00022679"/>
    </source>
</evidence>
<evidence type="ECO:0000313" key="6">
    <source>
        <dbReference type="EMBL" id="QBI00382.1"/>
    </source>
</evidence>
<organism evidence="6 7">
    <name type="scientific">Pseudoduganella albidiflava</name>
    <dbReference type="NCBI Taxonomy" id="321983"/>
    <lineage>
        <taxon>Bacteria</taxon>
        <taxon>Pseudomonadati</taxon>
        <taxon>Pseudomonadota</taxon>
        <taxon>Betaproteobacteria</taxon>
        <taxon>Burkholderiales</taxon>
        <taxon>Oxalobacteraceae</taxon>
        <taxon>Telluria group</taxon>
        <taxon>Pseudoduganella</taxon>
    </lineage>
</organism>
<protein>
    <submittedName>
        <fullName evidence="6">1-acyl-sn-glycerol-3-phosphate acyltransferase</fullName>
    </submittedName>
</protein>
<dbReference type="InterPro" id="IPR002123">
    <property type="entry name" value="Plipid/glycerol_acylTrfase"/>
</dbReference>
<dbReference type="PANTHER" id="PTHR10434">
    <property type="entry name" value="1-ACYL-SN-GLYCEROL-3-PHOSPHATE ACYLTRANSFERASE"/>
    <property type="match status" value="1"/>
</dbReference>
<dbReference type="Pfam" id="PF01553">
    <property type="entry name" value="Acyltransferase"/>
    <property type="match status" value="1"/>
</dbReference>
<dbReference type="SMART" id="SM00563">
    <property type="entry name" value="PlsC"/>
    <property type="match status" value="1"/>
</dbReference>
<feature type="transmembrane region" description="Helical" evidence="4">
    <location>
        <begin position="52"/>
        <end position="75"/>
    </location>
</feature>
<proteinExistence type="predicted"/>
<feature type="domain" description="Phospholipid/glycerol acyltransferase" evidence="5">
    <location>
        <begin position="120"/>
        <end position="238"/>
    </location>
</feature>
<dbReference type="EMBL" id="CP036401">
    <property type="protein sequence ID" value="QBI00382.1"/>
    <property type="molecule type" value="Genomic_DNA"/>
</dbReference>
<evidence type="ECO:0000256" key="1">
    <source>
        <dbReference type="ARBA" id="ARBA00005189"/>
    </source>
</evidence>
<evidence type="ECO:0000313" key="7">
    <source>
        <dbReference type="Proteomes" id="UP000292307"/>
    </source>
</evidence>
<dbReference type="PANTHER" id="PTHR10434:SF66">
    <property type="entry name" value="PHOSPHOLIPID_GLYCEROL ACYLTRANSFERASE DOMAIN-CONTAINING PROTEIN"/>
    <property type="match status" value="1"/>
</dbReference>
<reference evidence="6 7" key="1">
    <citation type="submission" date="2019-02" db="EMBL/GenBank/DDBJ databases">
        <title>Draft Genome Sequences of Six Type Strains of the Genus Massilia.</title>
        <authorList>
            <person name="Miess H."/>
            <person name="Frediansyhah A."/>
            <person name="Gross H."/>
        </authorList>
    </citation>
    <scope>NUCLEOTIDE SEQUENCE [LARGE SCALE GENOMIC DNA]</scope>
    <source>
        <strain evidence="6 7">DSM 17472</strain>
    </source>
</reference>
<gene>
    <name evidence="6" type="ORF">EYF70_05570</name>
</gene>
<dbReference type="CDD" id="cd07989">
    <property type="entry name" value="LPLAT_AGPAT-like"/>
    <property type="match status" value="1"/>
</dbReference>
<keyword evidence="2" id="KW-0808">Transferase</keyword>
<comment type="pathway">
    <text evidence="1">Lipid metabolism.</text>
</comment>
<evidence type="ECO:0000259" key="5">
    <source>
        <dbReference type="SMART" id="SM00563"/>
    </source>
</evidence>
<keyword evidence="4" id="KW-0812">Transmembrane</keyword>